<dbReference type="Gene3D" id="2.30.30.290">
    <property type="entry name" value="YopX-like domains"/>
    <property type="match status" value="1"/>
</dbReference>
<name>U4R416_9FIRM</name>
<dbReference type="EMBL" id="ATAY01000028">
    <property type="protein sequence ID" value="EPR12378.1"/>
    <property type="molecule type" value="Genomic_DNA"/>
</dbReference>
<dbReference type="RefSeq" id="WP_020815302.1">
    <property type="nucleotide sequence ID" value="NZ_ATAY01000028.1"/>
</dbReference>
<evidence type="ECO:0000313" key="3">
    <source>
        <dbReference type="Proteomes" id="UP000016860"/>
    </source>
</evidence>
<feature type="domain" description="YopX protein" evidence="1">
    <location>
        <begin position="5"/>
        <end position="135"/>
    </location>
</feature>
<dbReference type="AlphaFoldDB" id="U4R416"/>
<evidence type="ECO:0000313" key="2">
    <source>
        <dbReference type="EMBL" id="EPR12378.1"/>
    </source>
</evidence>
<dbReference type="Proteomes" id="UP000016860">
    <property type="component" value="Unassembled WGS sequence"/>
</dbReference>
<dbReference type="InterPro" id="IPR019096">
    <property type="entry name" value="YopX_protein"/>
</dbReference>
<proteinExistence type="predicted"/>
<dbReference type="InterPro" id="IPR010024">
    <property type="entry name" value="CHP16711"/>
</dbReference>
<organism evidence="2 3">
    <name type="scientific">Ruminiclostridium papyrosolvens C7</name>
    <dbReference type="NCBI Taxonomy" id="1330534"/>
    <lineage>
        <taxon>Bacteria</taxon>
        <taxon>Bacillati</taxon>
        <taxon>Bacillota</taxon>
        <taxon>Clostridia</taxon>
        <taxon>Eubacteriales</taxon>
        <taxon>Oscillospiraceae</taxon>
        <taxon>Ruminiclostridium</taxon>
    </lineage>
</organism>
<dbReference type="SUPFAM" id="SSF159006">
    <property type="entry name" value="YopX-like"/>
    <property type="match status" value="1"/>
</dbReference>
<evidence type="ECO:0000259" key="1">
    <source>
        <dbReference type="Pfam" id="PF09643"/>
    </source>
</evidence>
<dbReference type="STRING" id="1330534.L323_08785"/>
<accession>U4R416</accession>
<comment type="caution">
    <text evidence="2">The sequence shown here is derived from an EMBL/GenBank/DDBJ whole genome shotgun (WGS) entry which is preliminary data.</text>
</comment>
<reference evidence="2 3" key="1">
    <citation type="journal article" date="2013" name="Genome Announc.">
        <title>Draft Genome Sequence of the Cellulolytic Bacterium Clostridium papyrosolvens C7 (ATCC 700395).</title>
        <authorList>
            <person name="Zepeda V."/>
            <person name="Dassa B."/>
            <person name="Borovok I."/>
            <person name="Lamed R."/>
            <person name="Bayer E.A."/>
            <person name="Cate J.H."/>
        </authorList>
    </citation>
    <scope>NUCLEOTIDE SEQUENCE [LARGE SCALE GENOMIC DNA]</scope>
    <source>
        <strain evidence="2 3">C7</strain>
    </source>
</reference>
<gene>
    <name evidence="2" type="ORF">L323_08785</name>
</gene>
<dbReference type="Pfam" id="PF09643">
    <property type="entry name" value="YopX"/>
    <property type="match status" value="1"/>
</dbReference>
<dbReference type="NCBIfam" id="TIGR01671">
    <property type="entry name" value="phage_TIGR01671"/>
    <property type="match status" value="1"/>
</dbReference>
<sequence length="138" mass="16277">MREIKFRGKRIDNGEWVYGYLVKQFGVFKIYDDSSEDFGNWIHEVDPETVGQYTGLHDKNGREIYEGDILRLWRSVGSNGELRREHYKPLPVTYCNIWCQFVANDESTKNQYCIWSDFGAFEVVGNVYQNPELMKESD</sequence>
<protein>
    <recommendedName>
        <fullName evidence="1">YopX protein domain-containing protein</fullName>
    </recommendedName>
</protein>
<dbReference type="InterPro" id="IPR023385">
    <property type="entry name" value="YopX-like_C"/>
</dbReference>
<dbReference type="PATRIC" id="fig|1330534.3.peg.1749"/>